<sequence>MGAGLVVLDHQHAEKSIKQKDEKNVTPNLNRDKSVMTLLSPHIPLLRLEKNSAACRGKLVLLGLDGAGKSTLYEQLRNVCNDDRVPDTRCDAPTTKAEKSGIFNSELPNEIPSRLRWSASSPRPFAFSTSGKAKATSTIIRFEPETAYQLICVPGDRVSRKTWRSFWLSKKESSSQSRSKSISTIENVSQSVDKVPFHAPVFIVDACDRIRFPTITHEIVKAFLDNEMRDATSPSLSFLILFNKVDALGNINAPEGNLLLQETRKEFKKCVNHELTRQYCQRGFIAAQIKSTRSQGSVDDGQTYRSEMESSRNTRNSRRSDVRGVNMSYSVTTHSNNLLSLILECSCNQLESVRLIASWLKKEVLKAQ</sequence>
<dbReference type="SUPFAM" id="SSF52540">
    <property type="entry name" value="P-loop containing nucleoside triphosphate hydrolases"/>
    <property type="match status" value="1"/>
</dbReference>
<dbReference type="InterPro" id="IPR027417">
    <property type="entry name" value="P-loop_NTPase"/>
</dbReference>
<reference evidence="2" key="1">
    <citation type="journal article" date="2011" name="PLoS Biol.">
        <title>Gene gain and loss during evolution of obligate parasitism in the white rust pathogen of Arabidopsis thaliana.</title>
        <authorList>
            <person name="Kemen E."/>
            <person name="Gardiner A."/>
            <person name="Schultz-Larsen T."/>
            <person name="Kemen A.C."/>
            <person name="Balmuth A.L."/>
            <person name="Robert-Seilaniantz A."/>
            <person name="Bailey K."/>
            <person name="Holub E."/>
            <person name="Studholme D.J."/>
            <person name="Maclean D."/>
            <person name="Jones J.D."/>
        </authorList>
    </citation>
    <scope>NUCLEOTIDE SEQUENCE</scope>
</reference>
<evidence type="ECO:0000256" key="1">
    <source>
        <dbReference type="SAM" id="MobiDB-lite"/>
    </source>
</evidence>
<dbReference type="EMBL" id="FR824125">
    <property type="protein sequence ID" value="CCA19855.1"/>
    <property type="molecule type" value="Genomic_DNA"/>
</dbReference>
<dbReference type="HOGENOM" id="CLU_772711_0_0_1"/>
<proteinExistence type="predicted"/>
<reference evidence="2" key="2">
    <citation type="submission" date="2011-02" db="EMBL/GenBank/DDBJ databases">
        <authorList>
            <person name="MacLean D."/>
        </authorList>
    </citation>
    <scope>NUCLEOTIDE SEQUENCE</scope>
</reference>
<dbReference type="Gene3D" id="3.40.50.300">
    <property type="entry name" value="P-loop containing nucleotide triphosphate hydrolases"/>
    <property type="match status" value="1"/>
</dbReference>
<gene>
    <name evidence="2" type="primary">AlNc14C80G5267</name>
    <name evidence="2" type="ORF">ALNC14_059980</name>
</gene>
<evidence type="ECO:0000313" key="2">
    <source>
        <dbReference type="EMBL" id="CCA19855.1"/>
    </source>
</evidence>
<feature type="compositionally biased region" description="Basic and acidic residues" evidence="1">
    <location>
        <begin position="306"/>
        <end position="322"/>
    </location>
</feature>
<dbReference type="AlphaFoldDB" id="F0WF73"/>
<accession>F0WF73</accession>
<name>F0WF73_9STRA</name>
<feature type="region of interest" description="Disordered" evidence="1">
    <location>
        <begin position="295"/>
        <end position="325"/>
    </location>
</feature>
<organism evidence="2">
    <name type="scientific">Albugo laibachii Nc14</name>
    <dbReference type="NCBI Taxonomy" id="890382"/>
    <lineage>
        <taxon>Eukaryota</taxon>
        <taxon>Sar</taxon>
        <taxon>Stramenopiles</taxon>
        <taxon>Oomycota</taxon>
        <taxon>Peronosporomycetes</taxon>
        <taxon>Albuginales</taxon>
        <taxon>Albuginaceae</taxon>
        <taxon>Albugo</taxon>
    </lineage>
</organism>
<protein>
    <submittedName>
        <fullName evidence="2">AlNc14C80G5267 protein</fullName>
    </submittedName>
</protein>